<evidence type="ECO:0008006" key="4">
    <source>
        <dbReference type="Google" id="ProtNLM"/>
    </source>
</evidence>
<feature type="compositionally biased region" description="Acidic residues" evidence="1">
    <location>
        <begin position="524"/>
        <end position="533"/>
    </location>
</feature>
<protein>
    <recommendedName>
        <fullName evidence="4">Terminase</fullName>
    </recommendedName>
</protein>
<keyword evidence="3" id="KW-1185">Reference proteome</keyword>
<proteinExistence type="predicted"/>
<dbReference type="Proteomes" id="UP001355056">
    <property type="component" value="Unassembled WGS sequence"/>
</dbReference>
<comment type="caution">
    <text evidence="2">The sequence shown here is derived from an EMBL/GenBank/DDBJ whole genome shotgun (WGS) entry which is preliminary data.</text>
</comment>
<evidence type="ECO:0000313" key="2">
    <source>
        <dbReference type="EMBL" id="MEG3182683.1"/>
    </source>
</evidence>
<dbReference type="EMBL" id="JAXGFP010000001">
    <property type="protein sequence ID" value="MEG3182683.1"/>
    <property type="molecule type" value="Genomic_DNA"/>
</dbReference>
<evidence type="ECO:0000256" key="1">
    <source>
        <dbReference type="SAM" id="MobiDB-lite"/>
    </source>
</evidence>
<sequence>MADGGYRMTPAAAATELLRRRRARESLVAFSQSVSIPGAPMSEDPDEWLFKPIESSVAKHHIVTMEAIQRCIDADSGRLMIFEPPGSAKSTYASVVAPAWAMARQAGFKVILTSYAATPAERQSKRCRAIASSAEFAAIWPKPVMIRSGSSSVSEWELNNDSGLLAAGILGAVTSARADLLIIDDPVAGREEADSETIRRKTRQEYEDSLMTRLKPRASVIIIQTRWHMDDLSGGLLPEDYDGRSGPVLCRDGQVWDVLNIPAKCELADDPVGRKVGEYLWPEWFDARHWANYESNPRTWASLYQQRPQPDTGGQFERQWFQWYDEKDVPKELSIYGGSDLAVTKKAMDTHPDFSEHGVFGLDDAGNLWARDWWSGQEAPDVTIAAFLTLVKRWKPRQWFDEAGVIRRALEPLMNKMMREAKTFVHIEYLTSSQDKIARVAAFRGRASARTVYLPKGQPWAERLAAQLCAFPMGRYDDAVDVCGNVGRGLDDMQDASPPPKPKAEPPKPFTEDWYAARDKRESDESDSEAYYR</sequence>
<evidence type="ECO:0000313" key="3">
    <source>
        <dbReference type="Proteomes" id="UP001355056"/>
    </source>
</evidence>
<name>A0ABU7YUH1_9GAMM</name>
<dbReference type="RefSeq" id="WP_332614027.1">
    <property type="nucleotide sequence ID" value="NZ_JAXGFP010000001.1"/>
</dbReference>
<gene>
    <name evidence="2" type="ORF">SNE34_01460</name>
</gene>
<reference evidence="2 3" key="1">
    <citation type="journal article" date="2016" name="Int. J. Syst. Evol. Microbiol.">
        <title>Lysobacter erysipheiresistens sp. nov., an antagonist of powdery mildew, isolated from tobacco-cultivated soil.</title>
        <authorList>
            <person name="Xie B."/>
            <person name="Li T."/>
            <person name="Lin X."/>
            <person name="Wang C.J."/>
            <person name="Chen Y.J."/>
            <person name="Liu W.J."/>
            <person name="Zhao Z.W."/>
        </authorList>
    </citation>
    <scope>NUCLEOTIDE SEQUENCE [LARGE SCALE GENOMIC DNA]</scope>
    <source>
        <strain evidence="2 3">RS-LYSO-3</strain>
    </source>
</reference>
<accession>A0ABU7YUH1</accession>
<organism evidence="2 3">
    <name type="scientific">Novilysobacter erysipheiresistens</name>
    <dbReference type="NCBI Taxonomy" id="1749332"/>
    <lineage>
        <taxon>Bacteria</taxon>
        <taxon>Pseudomonadati</taxon>
        <taxon>Pseudomonadota</taxon>
        <taxon>Gammaproteobacteria</taxon>
        <taxon>Lysobacterales</taxon>
        <taxon>Lysobacteraceae</taxon>
        <taxon>Novilysobacter</taxon>
    </lineage>
</organism>
<feature type="region of interest" description="Disordered" evidence="1">
    <location>
        <begin position="490"/>
        <end position="533"/>
    </location>
</feature>